<sequence>MALRQPLTPGICVSEFSRQHTMALSQASNHGDPQATIVDGMEGGAAVLQSGGSRRIHTPLSCESMIHECHFHMGAPCMRRARACAVSPPAEPLGAIAGVSAHTPQLLSASPAGSIDAPERRGFSALFAAQSISLAAVEGTFVDTAGA</sequence>
<organism evidence="1 2">
    <name type="scientific">Panicum virgatum</name>
    <name type="common">Blackwell switchgrass</name>
    <dbReference type="NCBI Taxonomy" id="38727"/>
    <lineage>
        <taxon>Eukaryota</taxon>
        <taxon>Viridiplantae</taxon>
        <taxon>Streptophyta</taxon>
        <taxon>Embryophyta</taxon>
        <taxon>Tracheophyta</taxon>
        <taxon>Spermatophyta</taxon>
        <taxon>Magnoliopsida</taxon>
        <taxon>Liliopsida</taxon>
        <taxon>Poales</taxon>
        <taxon>Poaceae</taxon>
        <taxon>PACMAD clade</taxon>
        <taxon>Panicoideae</taxon>
        <taxon>Panicodae</taxon>
        <taxon>Paniceae</taxon>
        <taxon>Panicinae</taxon>
        <taxon>Panicum</taxon>
        <taxon>Panicum sect. Hiantes</taxon>
    </lineage>
</organism>
<dbReference type="AlphaFoldDB" id="A0A8T0RDC6"/>
<keyword evidence="2" id="KW-1185">Reference proteome</keyword>
<evidence type="ECO:0000313" key="2">
    <source>
        <dbReference type="Proteomes" id="UP000823388"/>
    </source>
</evidence>
<dbReference type="EMBL" id="CM029047">
    <property type="protein sequence ID" value="KAG2583095.1"/>
    <property type="molecule type" value="Genomic_DNA"/>
</dbReference>
<comment type="caution">
    <text evidence="1">The sequence shown here is derived from an EMBL/GenBank/DDBJ whole genome shotgun (WGS) entry which is preliminary data.</text>
</comment>
<proteinExistence type="predicted"/>
<reference evidence="1" key="1">
    <citation type="submission" date="2020-05" db="EMBL/GenBank/DDBJ databases">
        <title>WGS assembly of Panicum virgatum.</title>
        <authorList>
            <person name="Lovell J.T."/>
            <person name="Jenkins J."/>
            <person name="Shu S."/>
            <person name="Juenger T.E."/>
            <person name="Schmutz J."/>
        </authorList>
    </citation>
    <scope>NUCLEOTIDE SEQUENCE</scope>
    <source>
        <strain evidence="1">AP13</strain>
    </source>
</reference>
<protein>
    <submittedName>
        <fullName evidence="1">Uncharacterized protein</fullName>
    </submittedName>
</protein>
<name>A0A8T0RDC6_PANVG</name>
<accession>A0A8T0RDC6</accession>
<evidence type="ECO:0000313" key="1">
    <source>
        <dbReference type="EMBL" id="KAG2583095.1"/>
    </source>
</evidence>
<dbReference type="Proteomes" id="UP000823388">
    <property type="component" value="Chromosome 6K"/>
</dbReference>
<gene>
    <name evidence="1" type="ORF">PVAP13_6KG148812</name>
</gene>